<evidence type="ECO:0000313" key="2">
    <source>
        <dbReference type="Proteomes" id="UP000678679"/>
    </source>
</evidence>
<sequence>MRTNRRAVLKKELSITLNNNKVKLLKNRHPVMILSGSNVTRRPLFVSLQPLNEEVIEGLFVKYQLDKFYVNEEETTEAI</sequence>
<keyword evidence="2" id="KW-1185">Reference proteome</keyword>
<proteinExistence type="predicted"/>
<reference evidence="1 2" key="1">
    <citation type="submission" date="2021-05" db="EMBL/GenBank/DDBJ databases">
        <title>Comparative genomic studies on the polysaccharide-degrading batcterial strains of the Flammeovirga genus.</title>
        <authorList>
            <person name="Zewei F."/>
            <person name="Zheng Z."/>
            <person name="Yu L."/>
            <person name="Ruyue G."/>
            <person name="Yanhong M."/>
            <person name="Yuanyuan C."/>
            <person name="Jingyan G."/>
            <person name="Wenjun H."/>
        </authorList>
    </citation>
    <scope>NUCLEOTIDE SEQUENCE [LARGE SCALE GENOMIC DNA]</scope>
    <source>
        <strain evidence="1 2">NBRC:100898</strain>
    </source>
</reference>
<name>A0AAX1MZC4_9BACT</name>
<protein>
    <submittedName>
        <fullName evidence="1">Uncharacterized protein</fullName>
    </submittedName>
</protein>
<gene>
    <name evidence="1" type="ORF">KMW28_12560</name>
</gene>
<dbReference type="AlphaFoldDB" id="A0AAX1MZC4"/>
<organism evidence="1 2">
    <name type="scientific">Flammeovirga yaeyamensis</name>
    <dbReference type="NCBI Taxonomy" id="367791"/>
    <lineage>
        <taxon>Bacteria</taxon>
        <taxon>Pseudomonadati</taxon>
        <taxon>Bacteroidota</taxon>
        <taxon>Cytophagia</taxon>
        <taxon>Cytophagales</taxon>
        <taxon>Flammeovirgaceae</taxon>
        <taxon>Flammeovirga</taxon>
    </lineage>
</organism>
<evidence type="ECO:0000313" key="1">
    <source>
        <dbReference type="EMBL" id="QWG00486.1"/>
    </source>
</evidence>
<dbReference type="RefSeq" id="WP_158297543.1">
    <property type="nucleotide sequence ID" value="NZ_CP076132.1"/>
</dbReference>
<dbReference type="KEGG" id="fya:KMW28_12560"/>
<dbReference type="EMBL" id="CP076132">
    <property type="protein sequence ID" value="QWG00486.1"/>
    <property type="molecule type" value="Genomic_DNA"/>
</dbReference>
<accession>A0AAX1MZC4</accession>
<dbReference type="Proteomes" id="UP000678679">
    <property type="component" value="Chromosome 1"/>
</dbReference>